<dbReference type="CDD" id="cd04301">
    <property type="entry name" value="NAT_SF"/>
    <property type="match status" value="1"/>
</dbReference>
<dbReference type="eggNOG" id="COG0456">
    <property type="taxonomic scope" value="Bacteria"/>
</dbReference>
<dbReference type="Gene3D" id="3.40.630.30">
    <property type="match status" value="1"/>
</dbReference>
<dbReference type="EMBL" id="JMIR01000014">
    <property type="protein sequence ID" value="KEO83111.1"/>
    <property type="molecule type" value="Genomic_DNA"/>
</dbReference>
<dbReference type="OrthoDB" id="9785602at2"/>
<dbReference type="GO" id="GO:0016747">
    <property type="term" value="F:acyltransferase activity, transferring groups other than amino-acyl groups"/>
    <property type="evidence" value="ECO:0007669"/>
    <property type="project" value="InterPro"/>
</dbReference>
<dbReference type="InterPro" id="IPR051531">
    <property type="entry name" value="N-acetyltransferase"/>
</dbReference>
<name>A0A074LM14_9BACL</name>
<dbReference type="PANTHER" id="PTHR43792">
    <property type="entry name" value="GNAT FAMILY, PUTATIVE (AFU_ORTHOLOGUE AFUA_3G00765)-RELATED-RELATED"/>
    <property type="match status" value="1"/>
</dbReference>
<keyword evidence="3" id="KW-1185">Reference proteome</keyword>
<dbReference type="InterPro" id="IPR016181">
    <property type="entry name" value="Acyl_CoA_acyltransferase"/>
</dbReference>
<dbReference type="RefSeq" id="WP_038088256.1">
    <property type="nucleotide sequence ID" value="NZ_JMIR01000014.1"/>
</dbReference>
<evidence type="ECO:0000259" key="1">
    <source>
        <dbReference type="PROSITE" id="PS51186"/>
    </source>
</evidence>
<organism evidence="2 3">
    <name type="scientific">Tumebacillus flagellatus</name>
    <dbReference type="NCBI Taxonomy" id="1157490"/>
    <lineage>
        <taxon>Bacteria</taxon>
        <taxon>Bacillati</taxon>
        <taxon>Bacillota</taxon>
        <taxon>Bacilli</taxon>
        <taxon>Bacillales</taxon>
        <taxon>Alicyclobacillaceae</taxon>
        <taxon>Tumebacillus</taxon>
    </lineage>
</organism>
<dbReference type="AlphaFoldDB" id="A0A074LM14"/>
<feature type="domain" description="N-acetyltransferase" evidence="1">
    <location>
        <begin position="9"/>
        <end position="164"/>
    </location>
</feature>
<proteinExistence type="predicted"/>
<gene>
    <name evidence="2" type="ORF">EL26_11625</name>
</gene>
<dbReference type="STRING" id="1157490.EL26_11625"/>
<protein>
    <recommendedName>
        <fullName evidence="1">N-acetyltransferase domain-containing protein</fullName>
    </recommendedName>
</protein>
<dbReference type="SUPFAM" id="SSF55729">
    <property type="entry name" value="Acyl-CoA N-acyltransferases (Nat)"/>
    <property type="match status" value="1"/>
</dbReference>
<dbReference type="Pfam" id="PF13302">
    <property type="entry name" value="Acetyltransf_3"/>
    <property type="match status" value="1"/>
</dbReference>
<dbReference type="InterPro" id="IPR000182">
    <property type="entry name" value="GNAT_dom"/>
</dbReference>
<sequence>MNPRIGKNVTLRHPTFEEVDYIKHLWACPETNKHLGGPYTMQDGRAWYERWVEPGEPSRCYFLVVNREGEPVGEICYHSFDLETGTAYLGMKIEAPHQGRKYASVALQLFTEHFFLERGGRLLLDDIALDNVPGQQALLKFGFEHDASVTDVFLVKLTNERFLEKKTTQSS</sequence>
<evidence type="ECO:0000313" key="3">
    <source>
        <dbReference type="Proteomes" id="UP000027931"/>
    </source>
</evidence>
<accession>A0A074LM14</accession>
<dbReference type="Proteomes" id="UP000027931">
    <property type="component" value="Unassembled WGS sequence"/>
</dbReference>
<evidence type="ECO:0000313" key="2">
    <source>
        <dbReference type="EMBL" id="KEO83111.1"/>
    </source>
</evidence>
<comment type="caution">
    <text evidence="2">The sequence shown here is derived from an EMBL/GenBank/DDBJ whole genome shotgun (WGS) entry which is preliminary data.</text>
</comment>
<reference evidence="2 3" key="1">
    <citation type="journal article" date="2013" name="Int. J. Syst. Evol. Microbiol.">
        <title>Tumebacillus flagellatus sp. nov., an alpha-amylase/pullulanase-producing bacterium isolated from cassava wastewater.</title>
        <authorList>
            <person name="Wang Q."/>
            <person name="Xie N."/>
            <person name="Qin Y."/>
            <person name="Shen N."/>
            <person name="Zhu J."/>
            <person name="Mi H."/>
            <person name="Huang R."/>
        </authorList>
    </citation>
    <scope>NUCLEOTIDE SEQUENCE [LARGE SCALE GENOMIC DNA]</scope>
    <source>
        <strain evidence="2 3">GST4</strain>
    </source>
</reference>
<dbReference type="PROSITE" id="PS51186">
    <property type="entry name" value="GNAT"/>
    <property type="match status" value="1"/>
</dbReference>